<dbReference type="RefSeq" id="WP_150747703.1">
    <property type="nucleotide sequence ID" value="NZ_CABVHE010000055.1"/>
</dbReference>
<evidence type="ECO:0000313" key="2">
    <source>
        <dbReference type="EMBL" id="VVO73430.1"/>
    </source>
</evidence>
<gene>
    <name evidence="2" type="ORF">PS862_01453</name>
</gene>
<dbReference type="Proteomes" id="UP000385207">
    <property type="component" value="Unassembled WGS sequence"/>
</dbReference>
<evidence type="ECO:0000259" key="1">
    <source>
        <dbReference type="Pfam" id="PF09361"/>
    </source>
</evidence>
<dbReference type="NCBIfam" id="TIGR01841">
    <property type="entry name" value="phasin"/>
    <property type="match status" value="1"/>
</dbReference>
<feature type="domain" description="Phasin" evidence="1">
    <location>
        <begin position="7"/>
        <end position="108"/>
    </location>
</feature>
<accession>A0A5E7IAZ1</accession>
<organism evidence="2 3">
    <name type="scientific">Pseudomonas fluorescens</name>
    <dbReference type="NCBI Taxonomy" id="294"/>
    <lineage>
        <taxon>Bacteria</taxon>
        <taxon>Pseudomonadati</taxon>
        <taxon>Pseudomonadota</taxon>
        <taxon>Gammaproteobacteria</taxon>
        <taxon>Pseudomonadales</taxon>
        <taxon>Pseudomonadaceae</taxon>
        <taxon>Pseudomonas</taxon>
    </lineage>
</organism>
<name>A0A5E7IAZ1_PSEFL</name>
<dbReference type="Pfam" id="PF09361">
    <property type="entry name" value="Phasin_2"/>
    <property type="match status" value="1"/>
</dbReference>
<dbReference type="EMBL" id="CABVII010000005">
    <property type="protein sequence ID" value="VVO73430.1"/>
    <property type="molecule type" value="Genomic_DNA"/>
</dbReference>
<proteinExistence type="predicted"/>
<dbReference type="AlphaFoldDB" id="A0A5E7IAZ1"/>
<reference evidence="2 3" key="1">
    <citation type="submission" date="2019-09" db="EMBL/GenBank/DDBJ databases">
        <authorList>
            <person name="Chandra G."/>
            <person name="Truman W A."/>
        </authorList>
    </citation>
    <scope>NUCLEOTIDE SEQUENCE [LARGE SCALE GENOMIC DNA]</scope>
    <source>
        <strain evidence="2">PS862</strain>
    </source>
</reference>
<protein>
    <recommendedName>
        <fullName evidence="1">Phasin domain-containing protein</fullName>
    </recommendedName>
</protein>
<dbReference type="InterPro" id="IPR010127">
    <property type="entry name" value="Phasin_subfam-1"/>
</dbReference>
<dbReference type="OrthoDB" id="5298576at2"/>
<evidence type="ECO:0000313" key="3">
    <source>
        <dbReference type="Proteomes" id="UP000385207"/>
    </source>
</evidence>
<sequence>MSFFNSEKLQATQKANLDLLQQISGKVFASVEQLSQLQFKALRESAEEQFEGVRKLLAVRDPQGFAELQASFTQPNKQTERLTEFNRQVQALIVGTQSDIAKLATSQVEAGTQLVQEFVETISKNAPAGSEPVVAAFKSGLANAGTAFENAQKAAKQASDVAQNTFAEATAAATKAAPDASAKTGNK</sequence>
<dbReference type="InterPro" id="IPR018968">
    <property type="entry name" value="Phasin"/>
</dbReference>